<organism evidence="1 2">
    <name type="scientific">Rhodoplanes azumiensis</name>
    <dbReference type="NCBI Taxonomy" id="1897628"/>
    <lineage>
        <taxon>Bacteria</taxon>
        <taxon>Pseudomonadati</taxon>
        <taxon>Pseudomonadota</taxon>
        <taxon>Alphaproteobacteria</taxon>
        <taxon>Hyphomicrobiales</taxon>
        <taxon>Nitrobacteraceae</taxon>
        <taxon>Rhodoplanes</taxon>
    </lineage>
</organism>
<dbReference type="EMBL" id="JBHUIW010000011">
    <property type="protein sequence ID" value="MFD2182698.1"/>
    <property type="molecule type" value="Genomic_DNA"/>
</dbReference>
<accession>A0ABW5AIH6</accession>
<gene>
    <name evidence="1" type="ORF">ACFSOX_11085</name>
</gene>
<reference evidence="2" key="1">
    <citation type="journal article" date="2019" name="Int. J. Syst. Evol. Microbiol.">
        <title>The Global Catalogue of Microorganisms (GCM) 10K type strain sequencing project: providing services to taxonomists for standard genome sequencing and annotation.</title>
        <authorList>
            <consortium name="The Broad Institute Genomics Platform"/>
            <consortium name="The Broad Institute Genome Sequencing Center for Infectious Disease"/>
            <person name="Wu L."/>
            <person name="Ma J."/>
        </authorList>
    </citation>
    <scope>NUCLEOTIDE SEQUENCE [LARGE SCALE GENOMIC DNA]</scope>
    <source>
        <strain evidence="2">CGMCC 1.6774</strain>
    </source>
</reference>
<comment type="caution">
    <text evidence="1">The sequence shown here is derived from an EMBL/GenBank/DDBJ whole genome shotgun (WGS) entry which is preliminary data.</text>
</comment>
<name>A0ABW5AIH6_9BRAD</name>
<proteinExistence type="predicted"/>
<sequence length="160" mass="16046">MAEQTRAVQDGDIIAPGAQSTVAEGTVVEGTVVAHAQLPNLEIEVVHGTLPDGSGERLSINLTASPSFEAFGQALEGANPFALWMQAVQSTWAPLLAMTPLLAANPFLSATPLSATPLAAANSLLAANPFFGAGGIAALGGMPICGFPGRRGVKGPGATS</sequence>
<evidence type="ECO:0000313" key="1">
    <source>
        <dbReference type="EMBL" id="MFD2182698.1"/>
    </source>
</evidence>
<keyword evidence="2" id="KW-1185">Reference proteome</keyword>
<dbReference type="Proteomes" id="UP001597314">
    <property type="component" value="Unassembled WGS sequence"/>
</dbReference>
<dbReference type="RefSeq" id="WP_378477874.1">
    <property type="nucleotide sequence ID" value="NZ_JBHUIW010000011.1"/>
</dbReference>
<evidence type="ECO:0000313" key="2">
    <source>
        <dbReference type="Proteomes" id="UP001597314"/>
    </source>
</evidence>
<protein>
    <submittedName>
        <fullName evidence="1">Uncharacterized protein</fullName>
    </submittedName>
</protein>